<dbReference type="STRING" id="1618436.UV59_C0016G0006"/>
<dbReference type="SUPFAM" id="SSF55257">
    <property type="entry name" value="RBP11-like subunits of RNA polymerase"/>
    <property type="match status" value="1"/>
</dbReference>
<reference evidence="13 14" key="1">
    <citation type="journal article" date="2015" name="Nature">
        <title>rRNA introns, odd ribosomes, and small enigmatic genomes across a large radiation of phyla.</title>
        <authorList>
            <person name="Brown C.T."/>
            <person name="Hug L.A."/>
            <person name="Thomas B.C."/>
            <person name="Sharon I."/>
            <person name="Castelle C.J."/>
            <person name="Singh A."/>
            <person name="Wilkins M.J."/>
            <person name="Williams K.H."/>
            <person name="Banfield J.F."/>
        </authorList>
    </citation>
    <scope>NUCLEOTIDE SEQUENCE [LARGE SCALE GENOMIC DNA]</scope>
</reference>
<evidence type="ECO:0000256" key="11">
    <source>
        <dbReference type="HAMAP-Rule" id="MF_00059"/>
    </source>
</evidence>
<evidence type="ECO:0000256" key="3">
    <source>
        <dbReference type="ARBA" id="ARBA00015972"/>
    </source>
</evidence>
<evidence type="ECO:0000256" key="2">
    <source>
        <dbReference type="ARBA" id="ARBA00012418"/>
    </source>
</evidence>
<evidence type="ECO:0000259" key="12">
    <source>
        <dbReference type="SMART" id="SM00662"/>
    </source>
</evidence>
<organism evidence="13 14">
    <name type="scientific">Candidatus Gottesmanbacteria bacterium GW2011_GWA1_43_11</name>
    <dbReference type="NCBI Taxonomy" id="1618436"/>
    <lineage>
        <taxon>Bacteria</taxon>
        <taxon>Candidatus Gottesmaniibacteriota</taxon>
    </lineage>
</organism>
<dbReference type="GO" id="GO:0003899">
    <property type="term" value="F:DNA-directed RNA polymerase activity"/>
    <property type="evidence" value="ECO:0007669"/>
    <property type="project" value="UniProtKB-UniRule"/>
</dbReference>
<dbReference type="GO" id="GO:0003677">
    <property type="term" value="F:DNA binding"/>
    <property type="evidence" value="ECO:0007669"/>
    <property type="project" value="UniProtKB-UniRule"/>
</dbReference>
<keyword evidence="7 11" id="KW-0804">Transcription</keyword>
<comment type="caution">
    <text evidence="13">The sequence shown here is derived from an EMBL/GenBank/DDBJ whole genome shotgun (WGS) entry which is preliminary data.</text>
</comment>
<dbReference type="InterPro" id="IPR011263">
    <property type="entry name" value="DNA-dir_RNA_pol_RpoA/D/Rpb3"/>
</dbReference>
<dbReference type="Gene3D" id="2.170.120.12">
    <property type="entry name" value="DNA-directed RNA polymerase, insert domain"/>
    <property type="match status" value="1"/>
</dbReference>
<dbReference type="Pfam" id="PF03118">
    <property type="entry name" value="RNA_pol_A_CTD"/>
    <property type="match status" value="1"/>
</dbReference>
<dbReference type="GO" id="GO:0006351">
    <property type="term" value="P:DNA-templated transcription"/>
    <property type="evidence" value="ECO:0007669"/>
    <property type="project" value="UniProtKB-UniRule"/>
</dbReference>
<dbReference type="HAMAP" id="MF_00059">
    <property type="entry name" value="RNApol_bact_RpoA"/>
    <property type="match status" value="1"/>
</dbReference>
<evidence type="ECO:0000256" key="5">
    <source>
        <dbReference type="ARBA" id="ARBA00022679"/>
    </source>
</evidence>
<accession>A0A0G1FCP1</accession>
<comment type="domain">
    <text evidence="11">The N-terminal domain is essential for RNAP assembly and basal transcription, whereas the C-terminal domain is involved in interaction with transcriptional regulators and with upstream promoter elements.</text>
</comment>
<dbReference type="PATRIC" id="fig|1618436.3.peg.830"/>
<feature type="region of interest" description="Alpha N-terminal domain (alpha-NTD)" evidence="11">
    <location>
        <begin position="1"/>
        <end position="233"/>
    </location>
</feature>
<dbReference type="Pfam" id="PF01000">
    <property type="entry name" value="RNA_pol_A_bac"/>
    <property type="match status" value="1"/>
</dbReference>
<evidence type="ECO:0000256" key="1">
    <source>
        <dbReference type="ARBA" id="ARBA00007123"/>
    </source>
</evidence>
<dbReference type="NCBIfam" id="TIGR02027">
    <property type="entry name" value="rpoA"/>
    <property type="match status" value="1"/>
</dbReference>
<dbReference type="GO" id="GO:0000428">
    <property type="term" value="C:DNA-directed RNA polymerase complex"/>
    <property type="evidence" value="ECO:0007669"/>
    <property type="project" value="UniProtKB-KW"/>
</dbReference>
<keyword evidence="6 11" id="KW-0548">Nucleotidyltransferase</keyword>
<dbReference type="EMBL" id="LCFB01000016">
    <property type="protein sequence ID" value="KKS84618.1"/>
    <property type="molecule type" value="Genomic_DNA"/>
</dbReference>
<comment type="catalytic activity">
    <reaction evidence="10 11">
        <text>RNA(n) + a ribonucleoside 5'-triphosphate = RNA(n+1) + diphosphate</text>
        <dbReference type="Rhea" id="RHEA:21248"/>
        <dbReference type="Rhea" id="RHEA-COMP:14527"/>
        <dbReference type="Rhea" id="RHEA-COMP:17342"/>
        <dbReference type="ChEBI" id="CHEBI:33019"/>
        <dbReference type="ChEBI" id="CHEBI:61557"/>
        <dbReference type="ChEBI" id="CHEBI:140395"/>
        <dbReference type="EC" id="2.7.7.6"/>
    </reaction>
</comment>
<gene>
    <name evidence="11" type="primary">rpoA</name>
    <name evidence="13" type="ORF">UV59_C0016G0006</name>
</gene>
<feature type="region of interest" description="Alpha C-terminal domain (alpha-CTD)" evidence="11">
    <location>
        <begin position="252"/>
        <end position="316"/>
    </location>
</feature>
<dbReference type="Gene3D" id="1.10.150.20">
    <property type="entry name" value="5' to 3' exonuclease, C-terminal subdomain"/>
    <property type="match status" value="1"/>
</dbReference>
<evidence type="ECO:0000313" key="14">
    <source>
        <dbReference type="Proteomes" id="UP000034543"/>
    </source>
</evidence>
<feature type="domain" description="DNA-directed RNA polymerase RpoA/D/Rpb3-type" evidence="12">
    <location>
        <begin position="28"/>
        <end position="231"/>
    </location>
</feature>
<dbReference type="SMART" id="SM00662">
    <property type="entry name" value="RPOLD"/>
    <property type="match status" value="1"/>
</dbReference>
<dbReference type="InterPro" id="IPR011262">
    <property type="entry name" value="DNA-dir_RNA_pol_insert"/>
</dbReference>
<dbReference type="CDD" id="cd06928">
    <property type="entry name" value="RNAP_alpha_NTD"/>
    <property type="match status" value="1"/>
</dbReference>
<dbReference type="GO" id="GO:0005737">
    <property type="term" value="C:cytoplasm"/>
    <property type="evidence" value="ECO:0007669"/>
    <property type="project" value="UniProtKB-ARBA"/>
</dbReference>
<comment type="function">
    <text evidence="11">DNA-dependent RNA polymerase catalyzes the transcription of DNA into RNA using the four ribonucleoside triphosphates as substrates.</text>
</comment>
<evidence type="ECO:0000256" key="7">
    <source>
        <dbReference type="ARBA" id="ARBA00023163"/>
    </source>
</evidence>
<dbReference type="Pfam" id="PF01193">
    <property type="entry name" value="RNA_pol_L"/>
    <property type="match status" value="1"/>
</dbReference>
<keyword evidence="4 11" id="KW-0240">DNA-directed RNA polymerase</keyword>
<dbReference type="Gene3D" id="3.30.1360.10">
    <property type="entry name" value="RNA polymerase, RBP11-like subunit"/>
    <property type="match status" value="1"/>
</dbReference>
<proteinExistence type="inferred from homology"/>
<dbReference type="InterPro" id="IPR036643">
    <property type="entry name" value="RNApol_insert_sf"/>
</dbReference>
<dbReference type="AlphaFoldDB" id="A0A0G1FCP1"/>
<dbReference type="NCBIfam" id="NF003519">
    <property type="entry name" value="PRK05182.2-5"/>
    <property type="match status" value="1"/>
</dbReference>
<evidence type="ECO:0000256" key="6">
    <source>
        <dbReference type="ARBA" id="ARBA00022695"/>
    </source>
</evidence>
<dbReference type="InterPro" id="IPR036603">
    <property type="entry name" value="RBP11-like"/>
</dbReference>
<evidence type="ECO:0000256" key="9">
    <source>
        <dbReference type="ARBA" id="ARBA00033070"/>
    </source>
</evidence>
<dbReference type="GO" id="GO:0046983">
    <property type="term" value="F:protein dimerization activity"/>
    <property type="evidence" value="ECO:0007669"/>
    <property type="project" value="InterPro"/>
</dbReference>
<evidence type="ECO:0000313" key="13">
    <source>
        <dbReference type="EMBL" id="KKS84618.1"/>
    </source>
</evidence>
<evidence type="ECO:0000256" key="10">
    <source>
        <dbReference type="ARBA" id="ARBA00048552"/>
    </source>
</evidence>
<protein>
    <recommendedName>
        <fullName evidence="3 11">DNA-directed RNA polymerase subunit alpha</fullName>
        <shortName evidence="11">RNAP subunit alpha</shortName>
        <ecNumber evidence="2 11">2.7.7.6</ecNumber>
    </recommendedName>
    <alternativeName>
        <fullName evidence="9 11">RNA polymerase subunit alpha</fullName>
    </alternativeName>
    <alternativeName>
        <fullName evidence="8 11">Transcriptase subunit alpha</fullName>
    </alternativeName>
</protein>
<dbReference type="FunFam" id="2.170.120.12:FF:000001">
    <property type="entry name" value="DNA-directed RNA polymerase subunit alpha"/>
    <property type="match status" value="1"/>
</dbReference>
<dbReference type="SUPFAM" id="SSF47789">
    <property type="entry name" value="C-terminal domain of RNA polymerase alpha subunit"/>
    <property type="match status" value="1"/>
</dbReference>
<name>A0A0G1FCP1_9BACT</name>
<evidence type="ECO:0000256" key="8">
    <source>
        <dbReference type="ARBA" id="ARBA00032524"/>
    </source>
</evidence>
<dbReference type="InterPro" id="IPR011260">
    <property type="entry name" value="RNAP_asu_C"/>
</dbReference>
<evidence type="ECO:0000256" key="4">
    <source>
        <dbReference type="ARBA" id="ARBA00022478"/>
    </source>
</evidence>
<comment type="similarity">
    <text evidence="1 11">Belongs to the RNA polymerase alpha chain family.</text>
</comment>
<dbReference type="Proteomes" id="UP000034543">
    <property type="component" value="Unassembled WGS sequence"/>
</dbReference>
<dbReference type="InterPro" id="IPR011773">
    <property type="entry name" value="DNA-dir_RpoA"/>
</dbReference>
<dbReference type="EC" id="2.7.7.6" evidence="2 11"/>
<keyword evidence="5 11" id="KW-0808">Transferase</keyword>
<comment type="subunit">
    <text evidence="11">Homodimer. The RNAP catalytic core consists of 2 alpha, 1 beta, 1 beta' and 1 omega subunit. When a sigma factor is associated with the core the holoenzyme is formed, which can initiate transcription.</text>
</comment>
<sequence>MELLRLPANKKMTDPVFKIKGEKETESYGKYVLEPLAESYGHTLGNALRRVLLSSMKGAAITSVKIDGVKHQFTTLPGLKEDIVEFLLNLKKIRLFIEDDREVVLRLTKKSEGEIFASDIEVPAGVKIVNPDHYLGTLSDKKSKLEVEMTAQTGYGYVKADQQKNSGIGVLQVDSVFSPVTRVNYKVEATRVGRDTNLDKLIMEIWTDGTVAPRAMLEATAQILVSYFVQVYEPRAEVKEGVAVTPTVSDEILKMRIEELDIPTRIVNALANGGIETVGQLLGTPRTELAKVKNLGGKSLAIVDEKLREKGVALSV</sequence>
<dbReference type="SUPFAM" id="SSF56553">
    <property type="entry name" value="Insert subdomain of RNA polymerase alpha subunit"/>
    <property type="match status" value="1"/>
</dbReference>